<evidence type="ECO:0000313" key="2">
    <source>
        <dbReference type="Proteomes" id="UP000008388"/>
    </source>
</evidence>
<evidence type="ECO:0000313" key="1">
    <source>
        <dbReference type="EMBL" id="AEH03674.1"/>
    </source>
</evidence>
<dbReference type="EMBL" id="HQ630627">
    <property type="protein sequence ID" value="AEH03674.1"/>
    <property type="molecule type" value="Genomic_DNA"/>
</dbReference>
<dbReference type="Proteomes" id="UP000008388">
    <property type="component" value="Segment"/>
</dbReference>
<dbReference type="GeneID" id="26643779"/>
<name>F8SJ92_BPPA3</name>
<dbReference type="RefSeq" id="YP_009217330.1">
    <property type="nucleotide sequence ID" value="NC_028999.1"/>
</dbReference>
<protein>
    <submittedName>
        <fullName evidence="1">Uncharacterized protein 251</fullName>
    </submittedName>
</protein>
<sequence>MGLNVSRNKLFRMVSIIRRQVPVAAHPVQEYEATIETQMLERISGKPRWMKAQTIKMSDAYAKRLMDKLTYLPPPGYDLAKIQEYKPVEIDPCFKRFNTDISVRIEPHYNAILKGV</sequence>
<organismHost>
    <name type="scientific">Pseudomonas aeruginosa</name>
    <dbReference type="NCBI Taxonomy" id="287"/>
</organismHost>
<organism evidence="1 2">
    <name type="scientific">Pseudomonas phage PhiPA3</name>
    <name type="common">Pseudomonas aeruginosa phage PhiPA3</name>
    <dbReference type="NCBI Taxonomy" id="998086"/>
    <lineage>
        <taxon>Viruses</taxon>
        <taxon>Duplodnaviria</taxon>
        <taxon>Heunggongvirae</taxon>
        <taxon>Uroviricota</taxon>
        <taxon>Caudoviricetes</taxon>
        <taxon>Chimalliviridae</taxon>
        <taxon>Miltoncavirus</taxon>
        <taxon>Miltoncavirus PhiPA3</taxon>
    </lineage>
</organism>
<accession>F8SJ92</accession>
<gene>
    <name evidence="1" type="primary">251</name>
</gene>
<keyword evidence="2" id="KW-1185">Reference proteome</keyword>
<dbReference type="KEGG" id="vg:26643779"/>
<proteinExistence type="predicted"/>
<reference evidence="1 2" key="1">
    <citation type="journal article" date="2011" name="Microbiology">
        <title>The Pseudomonas aeruginosa generalized transducing phage phiPA3 is a new member of the phiKZ-like group of 'jumbo' phages, and infects model laboratory strains and clinical isolates from cystic fibrosis patients.</title>
        <authorList>
            <person name="Monson R."/>
            <person name="Foulds I."/>
            <person name="Foweraker J."/>
            <person name="Welch M."/>
            <person name="Salmond G.P."/>
        </authorList>
    </citation>
    <scope>NUCLEOTIDE SEQUENCE [LARGE SCALE GENOMIC DNA]</scope>
</reference>